<evidence type="ECO:0000313" key="1">
    <source>
        <dbReference type="EMBL" id="CAD7288294.1"/>
    </source>
</evidence>
<sequence>MVMPTKIVKPADSIISISAYILKILKNGSINTDDLIKELNEIYCKELGIEKMLLCLDFLFIIGKIRSDNDVIELNLR</sequence>
<reference evidence="1 2" key="1">
    <citation type="submission" date="2020-11" db="EMBL/GenBank/DDBJ databases">
        <authorList>
            <person name="Peeters C."/>
        </authorList>
    </citation>
    <scope>NUCLEOTIDE SEQUENCE [LARGE SCALE GENOMIC DNA]</scope>
    <source>
        <strain evidence="1 2">LMG 7974</strain>
    </source>
</reference>
<evidence type="ECO:0000313" key="2">
    <source>
        <dbReference type="Proteomes" id="UP000789803"/>
    </source>
</evidence>
<accession>A0ABN7K6Y5</accession>
<proteinExistence type="predicted"/>
<dbReference type="EMBL" id="CAJHOF010000007">
    <property type="protein sequence ID" value="CAD7288294.1"/>
    <property type="molecule type" value="Genomic_DNA"/>
</dbReference>
<gene>
    <name evidence="1" type="ORF">LMG7974_00917</name>
</gene>
<dbReference type="Pfam" id="PF20293">
    <property type="entry name" value="MC6"/>
    <property type="match status" value="1"/>
</dbReference>
<dbReference type="InterPro" id="IPR046897">
    <property type="entry name" value="ABC-3C_MC6"/>
</dbReference>
<organism evidence="1 2">
    <name type="scientific">Campylobacter majalis</name>
    <dbReference type="NCBI Taxonomy" id="2790656"/>
    <lineage>
        <taxon>Bacteria</taxon>
        <taxon>Pseudomonadati</taxon>
        <taxon>Campylobacterota</taxon>
        <taxon>Epsilonproteobacteria</taxon>
        <taxon>Campylobacterales</taxon>
        <taxon>Campylobacteraceae</taxon>
        <taxon>Campylobacter</taxon>
    </lineage>
</organism>
<dbReference type="Proteomes" id="UP000789803">
    <property type="component" value="Unassembled WGS sequence"/>
</dbReference>
<comment type="caution">
    <text evidence="1">The sequence shown here is derived from an EMBL/GenBank/DDBJ whole genome shotgun (WGS) entry which is preliminary data.</text>
</comment>
<name>A0ABN7K6Y5_9BACT</name>
<protein>
    <submittedName>
        <fullName evidence="1">Uncharacterized protein</fullName>
    </submittedName>
</protein>
<keyword evidence="2" id="KW-1185">Reference proteome</keyword>